<evidence type="ECO:0000313" key="3">
    <source>
        <dbReference type="EMBL" id="KAF2164996.1"/>
    </source>
</evidence>
<evidence type="ECO:0000256" key="2">
    <source>
        <dbReference type="SAM" id="SignalP"/>
    </source>
</evidence>
<gene>
    <name evidence="3" type="ORF">M409DRAFT_67669</name>
</gene>
<feature type="signal peptide" evidence="2">
    <location>
        <begin position="1"/>
        <end position="20"/>
    </location>
</feature>
<dbReference type="RefSeq" id="XP_033665885.1">
    <property type="nucleotide sequence ID" value="XM_033817502.1"/>
</dbReference>
<dbReference type="OrthoDB" id="2583188at2759"/>
<name>A0A6A6CHU1_ZASCE</name>
<feature type="chain" id="PRO_5025436431" description="DUF4185 domain-containing protein" evidence="2">
    <location>
        <begin position="21"/>
        <end position="425"/>
    </location>
</feature>
<keyword evidence="4" id="KW-1185">Reference proteome</keyword>
<evidence type="ECO:0008006" key="5">
    <source>
        <dbReference type="Google" id="ProtNLM"/>
    </source>
</evidence>
<proteinExistence type="predicted"/>
<dbReference type="AlphaFoldDB" id="A0A6A6CHU1"/>
<sequence>MELLLILAAIAAFCQTTVNAQYGRKQFPGQPPYRPFPPYRSWPHKRPSPPPPTNKQPVYPQLKTTPQILGLANDPALDRDSCGSMTFLDRTFWTCRDTQLFYPNGSVMISPLITSTASWSDFNRFGAPALQQLPPGADPINSTVLKLYGKNTINQAFYPILPNYCDPPAGNCSDGTRYALWPDLPPMITSSGRGGVTGYTWIRTSHIRSDLSTVTDNPNAILYKVTYQGSSFGNKNALPKVSVVDEFFWKEGEITFGNYGNVVKDGIAYLYGLAEGITSLAKVPANQVENKAAYQYWVDGKWTRTMPAIGQEGINITNSNTGGGQGTYYFSEQWNSYVWVGGPVTPGSDMYITTAPDPTGPWITPQHFFTGINGNYFLSAYSIQAHPGLAASSRDNDLYVTYTKNDLDAEGINVYTSPLVYIQWK</sequence>
<accession>A0A6A6CHU1</accession>
<evidence type="ECO:0000313" key="4">
    <source>
        <dbReference type="Proteomes" id="UP000799537"/>
    </source>
</evidence>
<organism evidence="3 4">
    <name type="scientific">Zasmidium cellare ATCC 36951</name>
    <dbReference type="NCBI Taxonomy" id="1080233"/>
    <lineage>
        <taxon>Eukaryota</taxon>
        <taxon>Fungi</taxon>
        <taxon>Dikarya</taxon>
        <taxon>Ascomycota</taxon>
        <taxon>Pezizomycotina</taxon>
        <taxon>Dothideomycetes</taxon>
        <taxon>Dothideomycetidae</taxon>
        <taxon>Mycosphaerellales</taxon>
        <taxon>Mycosphaerellaceae</taxon>
        <taxon>Zasmidium</taxon>
    </lineage>
</organism>
<dbReference type="Proteomes" id="UP000799537">
    <property type="component" value="Unassembled WGS sequence"/>
</dbReference>
<reference evidence="3" key="1">
    <citation type="journal article" date="2020" name="Stud. Mycol.">
        <title>101 Dothideomycetes genomes: a test case for predicting lifestyles and emergence of pathogens.</title>
        <authorList>
            <person name="Haridas S."/>
            <person name="Albert R."/>
            <person name="Binder M."/>
            <person name="Bloem J."/>
            <person name="Labutti K."/>
            <person name="Salamov A."/>
            <person name="Andreopoulos B."/>
            <person name="Baker S."/>
            <person name="Barry K."/>
            <person name="Bills G."/>
            <person name="Bluhm B."/>
            <person name="Cannon C."/>
            <person name="Castanera R."/>
            <person name="Culley D."/>
            <person name="Daum C."/>
            <person name="Ezra D."/>
            <person name="Gonzalez J."/>
            <person name="Henrissat B."/>
            <person name="Kuo A."/>
            <person name="Liang C."/>
            <person name="Lipzen A."/>
            <person name="Lutzoni F."/>
            <person name="Magnuson J."/>
            <person name="Mondo S."/>
            <person name="Nolan M."/>
            <person name="Ohm R."/>
            <person name="Pangilinan J."/>
            <person name="Park H.-J."/>
            <person name="Ramirez L."/>
            <person name="Alfaro M."/>
            <person name="Sun H."/>
            <person name="Tritt A."/>
            <person name="Yoshinaga Y."/>
            <person name="Zwiers L.-H."/>
            <person name="Turgeon B."/>
            <person name="Goodwin S."/>
            <person name="Spatafora J."/>
            <person name="Crous P."/>
            <person name="Grigoriev I."/>
        </authorList>
    </citation>
    <scope>NUCLEOTIDE SEQUENCE</scope>
    <source>
        <strain evidence="3">ATCC 36951</strain>
    </source>
</reference>
<feature type="region of interest" description="Disordered" evidence="1">
    <location>
        <begin position="36"/>
        <end position="59"/>
    </location>
</feature>
<protein>
    <recommendedName>
        <fullName evidence="5">DUF4185 domain-containing protein</fullName>
    </recommendedName>
</protein>
<dbReference type="EMBL" id="ML993602">
    <property type="protein sequence ID" value="KAF2164996.1"/>
    <property type="molecule type" value="Genomic_DNA"/>
</dbReference>
<dbReference type="GeneID" id="54570774"/>
<keyword evidence="2" id="KW-0732">Signal</keyword>
<evidence type="ECO:0000256" key="1">
    <source>
        <dbReference type="SAM" id="MobiDB-lite"/>
    </source>
</evidence>